<proteinExistence type="predicted"/>
<accession>A0A8S5VE46</accession>
<organism evidence="1">
    <name type="scientific">Siphoviridae sp. ctClL93</name>
    <dbReference type="NCBI Taxonomy" id="2825381"/>
    <lineage>
        <taxon>Viruses</taxon>
        <taxon>Duplodnaviria</taxon>
        <taxon>Heunggongvirae</taxon>
        <taxon>Uroviricota</taxon>
        <taxon>Caudoviricetes</taxon>
    </lineage>
</organism>
<name>A0A8S5VE46_9CAUD</name>
<dbReference type="EMBL" id="BK016246">
    <property type="protein sequence ID" value="DAG04950.1"/>
    <property type="molecule type" value="Genomic_DNA"/>
</dbReference>
<reference evidence="1" key="1">
    <citation type="journal article" date="2021" name="Proc. Natl. Acad. Sci. U.S.A.">
        <title>A Catalog of Tens of Thousands of Viruses from Human Metagenomes Reveals Hidden Associations with Chronic Diseases.</title>
        <authorList>
            <person name="Tisza M.J."/>
            <person name="Buck C.B."/>
        </authorList>
    </citation>
    <scope>NUCLEOTIDE SEQUENCE</scope>
    <source>
        <strain evidence="1">CtClL93</strain>
    </source>
</reference>
<protein>
    <submittedName>
        <fullName evidence="1">Uncharacterized protein</fullName>
    </submittedName>
</protein>
<evidence type="ECO:0000313" key="1">
    <source>
        <dbReference type="EMBL" id="DAG04950.1"/>
    </source>
</evidence>
<sequence>MRSASRRTISWIPPGMSLRSEVTGSLSESVFIGRSASGYTTTPELPKYTKVRINVDDDSFYEAGSGDNVLELDCPWGSQQMANDILAGIKDFVYRPYDTEWAKLDPAAELGDGVTINGVFSGIYVNETNFSTLMAARISAPQENAVEHEYPYKSPKDRKTTRQFAETRASLRVNATNIQAEVTARKKGEAEMRAALELHAQEIAARVTQTGGNSASFGWSLTADGFVLESSGQEVFKATKDGVDITGKITATSGFIGSKNKGFTITENAIYNALSSLYGTVNGVYIGTDGIALGGGKFRVNSYGQLYATDGTFTGNVYANKIQTGGDAGTIQGSQIGSGTITTANTNGYLNGGVANGYFAGDVFSGAATAAAMNASAGSFSTNKAFRLYGKTVVDSSYTFTVNGVTHKIKGLQLI</sequence>